<feature type="region of interest" description="Disordered" evidence="1">
    <location>
        <begin position="365"/>
        <end position="463"/>
    </location>
</feature>
<evidence type="ECO:0000313" key="4">
    <source>
        <dbReference type="Proteomes" id="UP000765507"/>
    </source>
</evidence>
<reference evidence="3 4" key="1">
    <citation type="journal article" date="2020" name="G3 (Bethesda)">
        <title>Draft Genome of the Common Snapping Turtle, Chelydra serpentina, a Model for Phenotypic Plasticity in Reptiles.</title>
        <authorList>
            <person name="Das D."/>
            <person name="Singh S.K."/>
            <person name="Bierstedt J."/>
            <person name="Erickson A."/>
            <person name="Galli G.L.J."/>
            <person name="Crossley D.A. 2nd"/>
            <person name="Rhen T."/>
        </authorList>
    </citation>
    <scope>NUCLEOTIDE SEQUENCE [LARGE SCALE GENOMIC DNA]</scope>
    <source>
        <strain evidence="3">KW</strain>
    </source>
</reference>
<dbReference type="AlphaFoldDB" id="A0A8T1RYG6"/>
<feature type="compositionally biased region" description="Polar residues" evidence="1">
    <location>
        <begin position="428"/>
        <end position="437"/>
    </location>
</feature>
<dbReference type="Proteomes" id="UP000765507">
    <property type="component" value="Unassembled WGS sequence"/>
</dbReference>
<feature type="compositionally biased region" description="Polar residues" evidence="1">
    <location>
        <begin position="382"/>
        <end position="393"/>
    </location>
</feature>
<sequence>MAEGVEFRERIPRECLEGMQFIASGGFGTIYRAQHRDWRIPIAVKKLSRDTCSREELLAEARAMDRARFIYILRLFGLYEEEEEGWASGPRLGIVMEYMESGSLAGLLERVRPVPWALRFRLLHQVALGMNYLHGLHPPLLHLDLKPSNVLLNSELHVRLADFGLSKFKRVTTKQGTDRSGDDDDYGGTLEYMPPESLVDINYKPTPATDVYSYAILTWSVLTGEQPYPDLHPKLMSSLLRMHLPRGQRPKMAELEKVRGVEGLEDMKELMKRCWDNDSWERPTFKVCSNETEKIFSCHKSRIVPVVREVQDVLMKMASSPSDESRPSVSVPPPAAAESSHLHAFPPSSLGLPEQFQTLRYEDHPSRENEALPERSMRQTEHQQGSGTPQPCSASMGPRQGAEGPNNGEFGSSKTIPSQLRPPDNASRPFSPTQSQPHLPAQGPDQPMFSFWQQAQPPVYGLS</sequence>
<dbReference type="GO" id="GO:0004706">
    <property type="term" value="F:JUN kinase kinase kinase activity"/>
    <property type="evidence" value="ECO:0007669"/>
    <property type="project" value="TreeGrafter"/>
</dbReference>
<dbReference type="PANTHER" id="PTHR44329:SF297">
    <property type="entry name" value="RECEPTOR-INTERACTING SERINE_THREONINE-PROTEIN KINASE 3"/>
    <property type="match status" value="1"/>
</dbReference>
<dbReference type="InterPro" id="IPR001245">
    <property type="entry name" value="Ser-Thr/Tyr_kinase_cat_dom"/>
</dbReference>
<keyword evidence="3" id="KW-0675">Receptor</keyword>
<feature type="compositionally biased region" description="Basic and acidic residues" evidence="1">
    <location>
        <begin position="365"/>
        <end position="381"/>
    </location>
</feature>
<dbReference type="EMBL" id="JAHGAV010001720">
    <property type="protein sequence ID" value="KAG6921776.1"/>
    <property type="molecule type" value="Genomic_DNA"/>
</dbReference>
<feature type="domain" description="Protein kinase" evidence="2">
    <location>
        <begin position="16"/>
        <end position="296"/>
    </location>
</feature>
<accession>A0A8T1RYG6</accession>
<protein>
    <submittedName>
        <fullName evidence="3">Receptor interacting serine/threonine kinase 3</fullName>
    </submittedName>
</protein>
<feature type="non-terminal residue" evidence="3">
    <location>
        <position position="463"/>
    </location>
</feature>
<organism evidence="3 4">
    <name type="scientific">Chelydra serpentina</name>
    <name type="common">Snapping turtle</name>
    <name type="synonym">Testudo serpentina</name>
    <dbReference type="NCBI Taxonomy" id="8475"/>
    <lineage>
        <taxon>Eukaryota</taxon>
        <taxon>Metazoa</taxon>
        <taxon>Chordata</taxon>
        <taxon>Craniata</taxon>
        <taxon>Vertebrata</taxon>
        <taxon>Euteleostomi</taxon>
        <taxon>Archelosauria</taxon>
        <taxon>Testudinata</taxon>
        <taxon>Testudines</taxon>
        <taxon>Cryptodira</taxon>
        <taxon>Durocryptodira</taxon>
        <taxon>Americhelydia</taxon>
        <taxon>Chelydroidea</taxon>
        <taxon>Chelydridae</taxon>
        <taxon>Chelydra</taxon>
    </lineage>
</organism>
<keyword evidence="3" id="KW-0808">Transferase</keyword>
<feature type="compositionally biased region" description="Polar residues" evidence="1">
    <location>
        <begin position="409"/>
        <end position="418"/>
    </location>
</feature>
<evidence type="ECO:0000259" key="2">
    <source>
        <dbReference type="PROSITE" id="PS50011"/>
    </source>
</evidence>
<feature type="region of interest" description="Disordered" evidence="1">
    <location>
        <begin position="317"/>
        <end position="351"/>
    </location>
</feature>
<name>A0A8T1RYG6_CHESE</name>
<proteinExistence type="predicted"/>
<dbReference type="PROSITE" id="PS50011">
    <property type="entry name" value="PROTEIN_KINASE_DOM"/>
    <property type="match status" value="1"/>
</dbReference>
<evidence type="ECO:0000313" key="3">
    <source>
        <dbReference type="EMBL" id="KAG6921776.1"/>
    </source>
</evidence>
<dbReference type="SUPFAM" id="SSF56112">
    <property type="entry name" value="Protein kinase-like (PK-like)"/>
    <property type="match status" value="1"/>
</dbReference>
<gene>
    <name evidence="3" type="primary">ripk3</name>
    <name evidence="3" type="ORF">G0U57_005342</name>
</gene>
<dbReference type="GO" id="GO:0005524">
    <property type="term" value="F:ATP binding"/>
    <property type="evidence" value="ECO:0007669"/>
    <property type="project" value="InterPro"/>
</dbReference>
<dbReference type="InterPro" id="IPR008271">
    <property type="entry name" value="Ser/Thr_kinase_AS"/>
</dbReference>
<keyword evidence="4" id="KW-1185">Reference proteome</keyword>
<dbReference type="PANTHER" id="PTHR44329">
    <property type="entry name" value="SERINE/THREONINE-PROTEIN KINASE TNNI3K-RELATED"/>
    <property type="match status" value="1"/>
</dbReference>
<dbReference type="InterPro" id="IPR051681">
    <property type="entry name" value="Ser/Thr_Kinases-Pseudokinases"/>
</dbReference>
<dbReference type="PROSITE" id="PS00108">
    <property type="entry name" value="PROTEIN_KINASE_ST"/>
    <property type="match status" value="1"/>
</dbReference>
<dbReference type="OrthoDB" id="4062651at2759"/>
<keyword evidence="3" id="KW-0418">Kinase</keyword>
<dbReference type="Gene3D" id="1.10.510.10">
    <property type="entry name" value="Transferase(Phosphotransferase) domain 1"/>
    <property type="match status" value="1"/>
</dbReference>
<dbReference type="InterPro" id="IPR000719">
    <property type="entry name" value="Prot_kinase_dom"/>
</dbReference>
<dbReference type="InterPro" id="IPR011009">
    <property type="entry name" value="Kinase-like_dom_sf"/>
</dbReference>
<dbReference type="Pfam" id="PF07714">
    <property type="entry name" value="PK_Tyr_Ser-Thr"/>
    <property type="match status" value="1"/>
</dbReference>
<comment type="caution">
    <text evidence="3">The sequence shown here is derived from an EMBL/GenBank/DDBJ whole genome shotgun (WGS) entry which is preliminary data.</text>
</comment>
<dbReference type="SMART" id="SM00220">
    <property type="entry name" value="S_TKc"/>
    <property type="match status" value="1"/>
</dbReference>
<evidence type="ECO:0000256" key="1">
    <source>
        <dbReference type="SAM" id="MobiDB-lite"/>
    </source>
</evidence>